<dbReference type="Pfam" id="PF14226">
    <property type="entry name" value="DIOX_N"/>
    <property type="match status" value="1"/>
</dbReference>
<dbReference type="InterPro" id="IPR027443">
    <property type="entry name" value="IPNS-like_sf"/>
</dbReference>
<dbReference type="AlphaFoldDB" id="A0A9Q0RVE4"/>
<dbReference type="PRINTS" id="PR00682">
    <property type="entry name" value="IPNSYNTHASE"/>
</dbReference>
<dbReference type="InterPro" id="IPR050231">
    <property type="entry name" value="Iron_ascorbate_oxido_reductase"/>
</dbReference>
<dbReference type="Proteomes" id="UP001151699">
    <property type="component" value="Chromosome C"/>
</dbReference>
<dbReference type="PANTHER" id="PTHR47990">
    <property type="entry name" value="2-OXOGLUTARATE (2OG) AND FE(II)-DEPENDENT OXYGENASE SUPERFAMILY PROTEIN-RELATED"/>
    <property type="match status" value="1"/>
</dbReference>
<keyword evidence="1" id="KW-0560">Oxidoreductase</keyword>
<dbReference type="GO" id="GO:0016491">
    <property type="term" value="F:oxidoreductase activity"/>
    <property type="evidence" value="ECO:0007669"/>
    <property type="project" value="UniProtKB-KW"/>
</dbReference>
<protein>
    <submittedName>
        <fullName evidence="3">Iron/ascorbate oxidoreductase</fullName>
    </submittedName>
</protein>
<evidence type="ECO:0000259" key="2">
    <source>
        <dbReference type="PROSITE" id="PS51471"/>
    </source>
</evidence>
<keyword evidence="4" id="KW-1185">Reference proteome</keyword>
<comment type="similarity">
    <text evidence="1">Belongs to the iron/ascorbate-dependent oxidoreductase family.</text>
</comment>
<dbReference type="SUPFAM" id="SSF51197">
    <property type="entry name" value="Clavaminate synthase-like"/>
    <property type="match status" value="1"/>
</dbReference>
<proteinExistence type="inferred from homology"/>
<dbReference type="PROSITE" id="PS51471">
    <property type="entry name" value="FE2OG_OXY"/>
    <property type="match status" value="1"/>
</dbReference>
<reference evidence="3" key="1">
    <citation type="submission" date="2022-07" db="EMBL/GenBank/DDBJ databases">
        <authorList>
            <person name="Trinca V."/>
            <person name="Uliana J.V.C."/>
            <person name="Torres T.T."/>
            <person name="Ward R.J."/>
            <person name="Monesi N."/>
        </authorList>
    </citation>
    <scope>NUCLEOTIDE SEQUENCE</scope>
    <source>
        <strain evidence="3">HSMRA1968</strain>
        <tissue evidence="3">Whole embryos</tissue>
    </source>
</reference>
<dbReference type="EMBL" id="WJQU01000004">
    <property type="protein sequence ID" value="KAJ6635590.1"/>
    <property type="molecule type" value="Genomic_DNA"/>
</dbReference>
<gene>
    <name evidence="3" type="ORF">Bhyg_14176</name>
</gene>
<organism evidence="3 4">
    <name type="scientific">Pseudolycoriella hygida</name>
    <dbReference type="NCBI Taxonomy" id="35572"/>
    <lineage>
        <taxon>Eukaryota</taxon>
        <taxon>Metazoa</taxon>
        <taxon>Ecdysozoa</taxon>
        <taxon>Arthropoda</taxon>
        <taxon>Hexapoda</taxon>
        <taxon>Insecta</taxon>
        <taxon>Pterygota</taxon>
        <taxon>Neoptera</taxon>
        <taxon>Endopterygota</taxon>
        <taxon>Diptera</taxon>
        <taxon>Nematocera</taxon>
        <taxon>Sciaroidea</taxon>
        <taxon>Sciaridae</taxon>
        <taxon>Pseudolycoriella</taxon>
    </lineage>
</organism>
<evidence type="ECO:0000313" key="3">
    <source>
        <dbReference type="EMBL" id="KAJ6635590.1"/>
    </source>
</evidence>
<dbReference type="Pfam" id="PF03171">
    <property type="entry name" value="2OG-FeII_Oxy"/>
    <property type="match status" value="1"/>
</dbReference>
<dbReference type="Gene3D" id="2.60.120.330">
    <property type="entry name" value="B-lactam Antibiotic, Isopenicillin N Synthase, Chain"/>
    <property type="match status" value="1"/>
</dbReference>
<accession>A0A9Q0RVE4</accession>
<sequence>MTSNIVPLIDCSTINGNFDEISAIDLNAVANEIGAAMTGIGMCNLINHGVDMKKIETIYKVSDKFFNLPEEKKLKYRCDVQTKSIHGYGCAGDQKFTEATELKEWWYVAGLDADHECKYPNEEIPEFKLAFDDIRSDLKNLTKIFLRCVEIYLKLEEEFLISKHQNLGLKKHIEMRSLYYYTIKPEDKIPENSIRLGEHQDFGTVTFVMQDLVGGLEVKTSDNKWIEAVPVKDAILVNSGLLLEYWTGGLFHAAPHRVKKLPDMRMNARPRQSFVYFADPDEGTHVYPTLPVLPQKKMEFERFGNRVIESTSFIQGLIDASTIRRY</sequence>
<dbReference type="InterPro" id="IPR005123">
    <property type="entry name" value="Oxoglu/Fe-dep_dioxygenase_dom"/>
</dbReference>
<dbReference type="OrthoDB" id="288590at2759"/>
<keyword evidence="1" id="KW-0408">Iron</keyword>
<dbReference type="InterPro" id="IPR026992">
    <property type="entry name" value="DIOX_N"/>
</dbReference>
<keyword evidence="1" id="KW-0479">Metal-binding</keyword>
<evidence type="ECO:0000256" key="1">
    <source>
        <dbReference type="RuleBase" id="RU003682"/>
    </source>
</evidence>
<feature type="domain" description="Fe2OG dioxygenase" evidence="2">
    <location>
        <begin position="171"/>
        <end position="280"/>
    </location>
</feature>
<comment type="caution">
    <text evidence="3">The sequence shown here is derived from an EMBL/GenBank/DDBJ whole genome shotgun (WGS) entry which is preliminary data.</text>
</comment>
<name>A0A9Q0RVE4_9DIPT</name>
<dbReference type="GO" id="GO:0046872">
    <property type="term" value="F:metal ion binding"/>
    <property type="evidence" value="ECO:0007669"/>
    <property type="project" value="UniProtKB-KW"/>
</dbReference>
<evidence type="ECO:0000313" key="4">
    <source>
        <dbReference type="Proteomes" id="UP001151699"/>
    </source>
</evidence>
<dbReference type="InterPro" id="IPR044861">
    <property type="entry name" value="IPNS-like_FE2OG_OXY"/>
</dbReference>